<reference evidence="2 3" key="1">
    <citation type="journal article" date="2018" name="Evol. Lett.">
        <title>Horizontal gene cluster transfer increased hallucinogenic mushroom diversity.</title>
        <authorList>
            <person name="Reynolds H.T."/>
            <person name="Vijayakumar V."/>
            <person name="Gluck-Thaler E."/>
            <person name="Korotkin H.B."/>
            <person name="Matheny P.B."/>
            <person name="Slot J.C."/>
        </authorList>
    </citation>
    <scope>NUCLEOTIDE SEQUENCE [LARGE SCALE GENOMIC DNA]</scope>
    <source>
        <strain evidence="2 3">2631</strain>
    </source>
</reference>
<feature type="region of interest" description="Disordered" evidence="1">
    <location>
        <begin position="105"/>
        <end position="176"/>
    </location>
</feature>
<dbReference type="AlphaFoldDB" id="A0A409WGM8"/>
<dbReference type="PANTHER" id="PTHR40635">
    <property type="match status" value="1"/>
</dbReference>
<dbReference type="EMBL" id="NHYD01003434">
    <property type="protein sequence ID" value="PPQ77657.1"/>
    <property type="molecule type" value="Genomic_DNA"/>
</dbReference>
<sequence>MTYSTRNSFYLRISKNIVLPIYVYLDERHVNWMSDKVLQHVLSDLRPHILPKLKAEVDSLTGGASVQKNATVDTHRGESYQFCYFIRKTEPHSVVIKSRSFRAAPKRHTSNLAVPPTTSSKKRAKRKEVSSTNNTISKKRRKNDRSLVDAEGDIETTGDQHAASADEAENATDVNTPPIELEIEEEEEKPKPILGLKYQGFSIYGQCLCVVVEPWPVVRSTTVAPLFAKPVSAGRAALRESSARAQTPLFLPEDPEDAETHHHADAPRRSTINQSYLNQVLHEVDVSDDEDDMGGMLEFSQVLHNIGGTRAGAVNDDDDMDGSVLFGDADEFKEL</sequence>
<dbReference type="InParanoid" id="A0A409WGM8"/>
<comment type="caution">
    <text evidence="2">The sequence shown here is derived from an EMBL/GenBank/DDBJ whole genome shotgun (WGS) entry which is preliminary data.</text>
</comment>
<organism evidence="2 3">
    <name type="scientific">Psilocybe cyanescens</name>
    <dbReference type="NCBI Taxonomy" id="93625"/>
    <lineage>
        <taxon>Eukaryota</taxon>
        <taxon>Fungi</taxon>
        <taxon>Dikarya</taxon>
        <taxon>Basidiomycota</taxon>
        <taxon>Agaricomycotina</taxon>
        <taxon>Agaricomycetes</taxon>
        <taxon>Agaricomycetidae</taxon>
        <taxon>Agaricales</taxon>
        <taxon>Agaricineae</taxon>
        <taxon>Strophariaceae</taxon>
        <taxon>Psilocybe</taxon>
    </lineage>
</organism>
<accession>A0A409WGM8</accession>
<evidence type="ECO:0000313" key="2">
    <source>
        <dbReference type="EMBL" id="PPQ77657.1"/>
    </source>
</evidence>
<evidence type="ECO:0000313" key="3">
    <source>
        <dbReference type="Proteomes" id="UP000283269"/>
    </source>
</evidence>
<dbReference type="OrthoDB" id="5374757at2759"/>
<protein>
    <submittedName>
        <fullName evidence="2">Uncharacterized protein</fullName>
    </submittedName>
</protein>
<feature type="region of interest" description="Disordered" evidence="1">
    <location>
        <begin position="248"/>
        <end position="271"/>
    </location>
</feature>
<evidence type="ECO:0000256" key="1">
    <source>
        <dbReference type="SAM" id="MobiDB-lite"/>
    </source>
</evidence>
<feature type="compositionally biased region" description="Basic and acidic residues" evidence="1">
    <location>
        <begin position="258"/>
        <end position="268"/>
    </location>
</feature>
<name>A0A409WGM8_PSICY</name>
<gene>
    <name evidence="2" type="ORF">CVT25_011092</name>
</gene>
<dbReference type="Proteomes" id="UP000283269">
    <property type="component" value="Unassembled WGS sequence"/>
</dbReference>
<keyword evidence="3" id="KW-1185">Reference proteome</keyword>
<proteinExistence type="predicted"/>
<feature type="compositionally biased region" description="Polar residues" evidence="1">
    <location>
        <begin position="110"/>
        <end position="119"/>
    </location>
</feature>
<dbReference type="PANTHER" id="PTHR40635:SF1">
    <property type="match status" value="1"/>
</dbReference>